<dbReference type="EMBL" id="HACA01030236">
    <property type="protein sequence ID" value="CDW47597.1"/>
    <property type="molecule type" value="Transcribed_RNA"/>
</dbReference>
<proteinExistence type="predicted"/>
<protein>
    <submittedName>
        <fullName evidence="2">Putative LOC101163551 [Oryzias latipes]</fullName>
    </submittedName>
</protein>
<sequence length="96" mass="11255">MPRPFVPLSLRKKSFDQFHELSYPGVKASSIILKSRYFWQTLSTDFKIWVSGCIGCQKEKVPRHQKTEYRTFYSTGRFETVRTYIVGPLPPCSKFV</sequence>
<name>A0A0K2VBN8_LEPSM</name>
<feature type="domain" description="Integrase zinc-binding" evidence="1">
    <location>
        <begin position="6"/>
        <end position="61"/>
    </location>
</feature>
<accession>A0A0K2VBN8</accession>
<dbReference type="InterPro" id="IPR041588">
    <property type="entry name" value="Integrase_H2C2"/>
</dbReference>
<evidence type="ECO:0000259" key="1">
    <source>
        <dbReference type="Pfam" id="PF17921"/>
    </source>
</evidence>
<reference evidence="2" key="1">
    <citation type="submission" date="2014-05" db="EMBL/GenBank/DDBJ databases">
        <authorList>
            <person name="Chronopoulou M."/>
        </authorList>
    </citation>
    <scope>NUCLEOTIDE SEQUENCE</scope>
    <source>
        <tissue evidence="2">Whole organism</tissue>
    </source>
</reference>
<evidence type="ECO:0000313" key="2">
    <source>
        <dbReference type="EMBL" id="CDW47597.1"/>
    </source>
</evidence>
<dbReference type="Gene3D" id="1.10.340.70">
    <property type="match status" value="1"/>
</dbReference>
<organism evidence="2">
    <name type="scientific">Lepeophtheirus salmonis</name>
    <name type="common">Salmon louse</name>
    <name type="synonym">Caligus salmonis</name>
    <dbReference type="NCBI Taxonomy" id="72036"/>
    <lineage>
        <taxon>Eukaryota</taxon>
        <taxon>Metazoa</taxon>
        <taxon>Ecdysozoa</taxon>
        <taxon>Arthropoda</taxon>
        <taxon>Crustacea</taxon>
        <taxon>Multicrustacea</taxon>
        <taxon>Hexanauplia</taxon>
        <taxon>Copepoda</taxon>
        <taxon>Siphonostomatoida</taxon>
        <taxon>Caligidae</taxon>
        <taxon>Lepeophtheirus</taxon>
    </lineage>
</organism>
<dbReference type="AlphaFoldDB" id="A0A0K2VBN8"/>
<dbReference type="Pfam" id="PF17921">
    <property type="entry name" value="Integrase_H2C2"/>
    <property type="match status" value="1"/>
</dbReference>